<evidence type="ECO:0000256" key="2">
    <source>
        <dbReference type="ARBA" id="ARBA00023125"/>
    </source>
</evidence>
<evidence type="ECO:0000313" key="6">
    <source>
        <dbReference type="EMBL" id="MEW9854334.1"/>
    </source>
</evidence>
<dbReference type="RefSeq" id="WP_367769844.1">
    <property type="nucleotide sequence ID" value="NZ_JBFNXR010000019.1"/>
</dbReference>
<dbReference type="PANTHER" id="PTHR33164">
    <property type="entry name" value="TRANSCRIPTIONAL REGULATOR, MARR FAMILY"/>
    <property type="match status" value="1"/>
</dbReference>
<organism evidence="6 7">
    <name type="scientific">Novosphingobium rhizovicinum</name>
    <dbReference type="NCBI Taxonomy" id="3228928"/>
    <lineage>
        <taxon>Bacteria</taxon>
        <taxon>Pseudomonadati</taxon>
        <taxon>Pseudomonadota</taxon>
        <taxon>Alphaproteobacteria</taxon>
        <taxon>Sphingomonadales</taxon>
        <taxon>Sphingomonadaceae</taxon>
        <taxon>Novosphingobium</taxon>
    </lineage>
</organism>
<accession>A0ABV3RAK8</accession>
<dbReference type="Proteomes" id="UP001556118">
    <property type="component" value="Unassembled WGS sequence"/>
</dbReference>
<dbReference type="InterPro" id="IPR039422">
    <property type="entry name" value="MarR/SlyA-like"/>
</dbReference>
<dbReference type="InterPro" id="IPR036388">
    <property type="entry name" value="WH-like_DNA-bd_sf"/>
</dbReference>
<dbReference type="Gene3D" id="1.10.10.10">
    <property type="entry name" value="Winged helix-like DNA-binding domain superfamily/Winged helix DNA-binding domain"/>
    <property type="match status" value="1"/>
</dbReference>
<dbReference type="SMART" id="SM00347">
    <property type="entry name" value="HTH_MARR"/>
    <property type="match status" value="1"/>
</dbReference>
<dbReference type="InterPro" id="IPR036390">
    <property type="entry name" value="WH_DNA-bd_sf"/>
</dbReference>
<evidence type="ECO:0000256" key="4">
    <source>
        <dbReference type="SAM" id="MobiDB-lite"/>
    </source>
</evidence>
<dbReference type="Pfam" id="PF12802">
    <property type="entry name" value="MarR_2"/>
    <property type="match status" value="1"/>
</dbReference>
<dbReference type="PRINTS" id="PR00598">
    <property type="entry name" value="HTHMARR"/>
</dbReference>
<sequence>MLTNETPPADGSADAEGHTSGGPCSVPPSETRRHIGLRFTVLARLLRNNFDREVISLNVTRSQWAMIAVVSRAPGATQRTIAEALEMSEASAGRLIDRLCAEGLLERRDRADDRRARAVYLTPAAEPLLEKLASIARESEQRMFKGFSDDELSALGDYLDRIYDNVSRG</sequence>
<evidence type="ECO:0000313" key="7">
    <source>
        <dbReference type="Proteomes" id="UP001556118"/>
    </source>
</evidence>
<proteinExistence type="predicted"/>
<feature type="region of interest" description="Disordered" evidence="4">
    <location>
        <begin position="1"/>
        <end position="30"/>
    </location>
</feature>
<evidence type="ECO:0000256" key="1">
    <source>
        <dbReference type="ARBA" id="ARBA00023015"/>
    </source>
</evidence>
<keyword evidence="3" id="KW-0804">Transcription</keyword>
<feature type="domain" description="HTH marR-type" evidence="5">
    <location>
        <begin position="32"/>
        <end position="164"/>
    </location>
</feature>
<keyword evidence="7" id="KW-1185">Reference proteome</keyword>
<dbReference type="PANTHER" id="PTHR33164:SF64">
    <property type="entry name" value="TRANSCRIPTIONAL REGULATOR SLYA"/>
    <property type="match status" value="1"/>
</dbReference>
<dbReference type="InterPro" id="IPR000835">
    <property type="entry name" value="HTH_MarR-typ"/>
</dbReference>
<protein>
    <submittedName>
        <fullName evidence="6">MarR family winged helix-turn-helix transcriptional regulator</fullName>
    </submittedName>
</protein>
<name>A0ABV3RAK8_9SPHN</name>
<keyword evidence="2" id="KW-0238">DNA-binding</keyword>
<gene>
    <name evidence="6" type="ORF">ABUH87_03955</name>
</gene>
<reference evidence="6 7" key="1">
    <citation type="submission" date="2024-06" db="EMBL/GenBank/DDBJ databases">
        <title>Novosphingobium rhizovicinus M1R2S20.</title>
        <authorList>
            <person name="Sun J.-Q."/>
        </authorList>
    </citation>
    <scope>NUCLEOTIDE SEQUENCE [LARGE SCALE GENOMIC DNA]</scope>
    <source>
        <strain evidence="6 7">M1R2S20</strain>
    </source>
</reference>
<evidence type="ECO:0000259" key="5">
    <source>
        <dbReference type="PROSITE" id="PS50995"/>
    </source>
</evidence>
<keyword evidence="1" id="KW-0805">Transcription regulation</keyword>
<dbReference type="SUPFAM" id="SSF46785">
    <property type="entry name" value="Winged helix' DNA-binding domain"/>
    <property type="match status" value="1"/>
</dbReference>
<dbReference type="EMBL" id="JBFNXR010000019">
    <property type="protein sequence ID" value="MEW9854334.1"/>
    <property type="molecule type" value="Genomic_DNA"/>
</dbReference>
<dbReference type="PROSITE" id="PS50995">
    <property type="entry name" value="HTH_MARR_2"/>
    <property type="match status" value="1"/>
</dbReference>
<evidence type="ECO:0000256" key="3">
    <source>
        <dbReference type="ARBA" id="ARBA00023163"/>
    </source>
</evidence>
<comment type="caution">
    <text evidence="6">The sequence shown here is derived from an EMBL/GenBank/DDBJ whole genome shotgun (WGS) entry which is preliminary data.</text>
</comment>